<name>A0AA86YV52_PROST</name>
<sequence>MIEKRTQCHCGTVKFKVALTDRYNTARRCHCSFCRMCGVIATFAPLSETLF</sequence>
<keyword evidence="3" id="KW-0862">Zinc</keyword>
<dbReference type="Gene3D" id="2.170.150.70">
    <property type="match status" value="1"/>
</dbReference>
<keyword evidence="2" id="KW-0479">Metal-binding</keyword>
<dbReference type="InterPro" id="IPR011057">
    <property type="entry name" value="Mss4-like_sf"/>
</dbReference>
<gene>
    <name evidence="5" type="ORF">PROSTU_01479</name>
</gene>
<reference evidence="5 6" key="3">
    <citation type="submission" date="2008-05" db="EMBL/GenBank/DDBJ databases">
        <authorList>
            <person name="Fulton L."/>
            <person name="Clifton S."/>
            <person name="Fulton B."/>
            <person name="Xu J."/>
            <person name="Minx P."/>
            <person name="Pepin K.H."/>
            <person name="Johnson M."/>
            <person name="Thiruvilangam P."/>
            <person name="Bhonagiri V."/>
            <person name="Nash W.E."/>
            <person name="Mardis E.R."/>
            <person name="Wilson R.K."/>
        </authorList>
    </citation>
    <scope>NUCLEOTIDE SEQUENCE [LARGE SCALE GENOMIC DNA]</scope>
    <source>
        <strain evidence="5 6">ATCC 25827</strain>
    </source>
</reference>
<reference evidence="6" key="2">
    <citation type="submission" date="2008-04" db="EMBL/GenBank/DDBJ databases">
        <title>Draft genome sequence of Providencia stuartii(ATCC 25827).</title>
        <authorList>
            <person name="Sudarsanam P."/>
            <person name="Ley R."/>
            <person name="Guruge J."/>
            <person name="Turnbaugh P.J."/>
            <person name="Mahowald M."/>
            <person name="Liep D."/>
            <person name="Gordon J."/>
        </authorList>
    </citation>
    <scope>NUCLEOTIDE SEQUENCE [LARGE SCALE GENOMIC DNA]</scope>
    <source>
        <strain evidence="6">ATCC 25827</strain>
    </source>
</reference>
<evidence type="ECO:0000256" key="2">
    <source>
        <dbReference type="ARBA" id="ARBA00022723"/>
    </source>
</evidence>
<dbReference type="SUPFAM" id="SSF51316">
    <property type="entry name" value="Mss4-like"/>
    <property type="match status" value="1"/>
</dbReference>
<dbReference type="InterPro" id="IPR006913">
    <property type="entry name" value="CENP-V/GFA"/>
</dbReference>
<protein>
    <recommendedName>
        <fullName evidence="4">CENP-V/GFA domain-containing protein</fullName>
    </recommendedName>
</protein>
<accession>A0AA86YV52</accession>
<dbReference type="AlphaFoldDB" id="A0AA86YV52"/>
<dbReference type="GO" id="GO:0016846">
    <property type="term" value="F:carbon-sulfur lyase activity"/>
    <property type="evidence" value="ECO:0007669"/>
    <property type="project" value="InterPro"/>
</dbReference>
<dbReference type="Proteomes" id="UP000004506">
    <property type="component" value="Unassembled WGS sequence"/>
</dbReference>
<evidence type="ECO:0000313" key="6">
    <source>
        <dbReference type="Proteomes" id="UP000004506"/>
    </source>
</evidence>
<reference evidence="6" key="1">
    <citation type="submission" date="2008-04" db="EMBL/GenBank/DDBJ databases">
        <title>Draft genome sequence of Providencia stuartii (ATCC 25827).</title>
        <authorList>
            <person name="Sudarsanam P."/>
            <person name="Ley R."/>
            <person name="Guruge J."/>
            <person name="Turnbaugh P.J."/>
            <person name="Mahowald M."/>
            <person name="Liep D."/>
            <person name="Gordon J."/>
        </authorList>
    </citation>
    <scope>NUCLEOTIDE SEQUENCE [LARGE SCALE GENOMIC DNA]</scope>
    <source>
        <strain evidence="6">ATCC 25827</strain>
    </source>
</reference>
<comment type="caution">
    <text evidence="5">The sequence shown here is derived from an EMBL/GenBank/DDBJ whole genome shotgun (WGS) entry which is preliminary data.</text>
</comment>
<dbReference type="EMBL" id="ABJD02000101">
    <property type="protein sequence ID" value="EDU58313.1"/>
    <property type="molecule type" value="Genomic_DNA"/>
</dbReference>
<organism evidence="5 6">
    <name type="scientific">Providencia stuartii ATCC 25827</name>
    <dbReference type="NCBI Taxonomy" id="471874"/>
    <lineage>
        <taxon>Bacteria</taxon>
        <taxon>Pseudomonadati</taxon>
        <taxon>Pseudomonadota</taxon>
        <taxon>Gammaproteobacteria</taxon>
        <taxon>Enterobacterales</taxon>
        <taxon>Morganellaceae</taxon>
        <taxon>Providencia</taxon>
    </lineage>
</organism>
<evidence type="ECO:0000313" key="5">
    <source>
        <dbReference type="EMBL" id="EDU58313.1"/>
    </source>
</evidence>
<evidence type="ECO:0000256" key="3">
    <source>
        <dbReference type="ARBA" id="ARBA00022833"/>
    </source>
</evidence>
<evidence type="ECO:0000259" key="4">
    <source>
        <dbReference type="PROSITE" id="PS51891"/>
    </source>
</evidence>
<proteinExistence type="inferred from homology"/>
<comment type="similarity">
    <text evidence="1">Belongs to the Gfa family.</text>
</comment>
<evidence type="ECO:0000256" key="1">
    <source>
        <dbReference type="ARBA" id="ARBA00005495"/>
    </source>
</evidence>
<feature type="domain" description="CENP-V/GFA" evidence="4">
    <location>
        <begin position="2"/>
        <end position="51"/>
    </location>
</feature>
<dbReference type="GO" id="GO:0046872">
    <property type="term" value="F:metal ion binding"/>
    <property type="evidence" value="ECO:0007669"/>
    <property type="project" value="UniProtKB-KW"/>
</dbReference>
<dbReference type="PROSITE" id="PS51891">
    <property type="entry name" value="CENP_V_GFA"/>
    <property type="match status" value="1"/>
</dbReference>